<keyword evidence="1" id="KW-0732">Signal</keyword>
<sequence>MRFSVLAASALAGVAIAAPRPAPVALNYDDVIVVGEDGSHTVMKSAEYDALQAREKRMVAPAITSRSEGIEARGCAESTEVQVLSDESFLNWDVAMSPVLSSMGGSATVSVANGYSIANTYTVSSSISSTIAEIGLGVSLSVSYAETWTTTETQTIGFTVPEGQYGLVVSQPNVRRVKGNIISGCTDSPTYGEFTSDSYSSQAYGNLNWVKGVIRLCNSTTYPVPFCNGDGAHN</sequence>
<dbReference type="Proteomes" id="UP000781932">
    <property type="component" value="Unassembled WGS sequence"/>
</dbReference>
<dbReference type="AlphaFoldDB" id="A0A9P6LFC3"/>
<gene>
    <name evidence="2" type="ORF">CkaCkLH20_11453</name>
</gene>
<feature type="signal peptide" evidence="1">
    <location>
        <begin position="1"/>
        <end position="17"/>
    </location>
</feature>
<evidence type="ECO:0000313" key="3">
    <source>
        <dbReference type="Proteomes" id="UP000781932"/>
    </source>
</evidence>
<organism evidence="2 3">
    <name type="scientific">Colletotrichum karsti</name>
    <dbReference type="NCBI Taxonomy" id="1095194"/>
    <lineage>
        <taxon>Eukaryota</taxon>
        <taxon>Fungi</taxon>
        <taxon>Dikarya</taxon>
        <taxon>Ascomycota</taxon>
        <taxon>Pezizomycotina</taxon>
        <taxon>Sordariomycetes</taxon>
        <taxon>Hypocreomycetidae</taxon>
        <taxon>Glomerellales</taxon>
        <taxon>Glomerellaceae</taxon>
        <taxon>Colletotrichum</taxon>
        <taxon>Colletotrichum boninense species complex</taxon>
    </lineage>
</organism>
<evidence type="ECO:0008006" key="4">
    <source>
        <dbReference type="Google" id="ProtNLM"/>
    </source>
</evidence>
<evidence type="ECO:0000256" key="1">
    <source>
        <dbReference type="SAM" id="SignalP"/>
    </source>
</evidence>
<accession>A0A9P6LFC3</accession>
<feature type="chain" id="PRO_5040134786" description="Celp0028 effector like protein" evidence="1">
    <location>
        <begin position="18"/>
        <end position="234"/>
    </location>
</feature>
<comment type="caution">
    <text evidence="2">The sequence shown here is derived from an EMBL/GenBank/DDBJ whole genome shotgun (WGS) entry which is preliminary data.</text>
</comment>
<dbReference type="RefSeq" id="XP_038740497.1">
    <property type="nucleotide sequence ID" value="XM_038894167.1"/>
</dbReference>
<name>A0A9P6LFC3_9PEZI</name>
<dbReference type="GeneID" id="62167241"/>
<reference evidence="2" key="1">
    <citation type="submission" date="2020-03" db="EMBL/GenBank/DDBJ databases">
        <authorList>
            <person name="He L."/>
        </authorList>
    </citation>
    <scope>NUCLEOTIDE SEQUENCE</scope>
    <source>
        <strain evidence="2">CkLH20</strain>
    </source>
</reference>
<proteinExistence type="predicted"/>
<keyword evidence="3" id="KW-1185">Reference proteome</keyword>
<reference evidence="2" key="2">
    <citation type="submission" date="2020-11" db="EMBL/GenBank/DDBJ databases">
        <title>Whole genome sequencing of Colletotrichum sp.</title>
        <authorList>
            <person name="Li H."/>
        </authorList>
    </citation>
    <scope>NUCLEOTIDE SEQUENCE</scope>
    <source>
        <strain evidence="2">CkLH20</strain>
    </source>
</reference>
<evidence type="ECO:0000313" key="2">
    <source>
        <dbReference type="EMBL" id="KAF9871036.1"/>
    </source>
</evidence>
<dbReference type="OrthoDB" id="4831122at2759"/>
<dbReference type="SUPFAM" id="SSF56973">
    <property type="entry name" value="Aerolisin/ETX pore-forming domain"/>
    <property type="match status" value="1"/>
</dbReference>
<dbReference type="EMBL" id="JAATWM020000048">
    <property type="protein sequence ID" value="KAF9871036.1"/>
    <property type="molecule type" value="Genomic_DNA"/>
</dbReference>
<protein>
    <recommendedName>
        <fullName evidence="4">Celp0028 effector like protein</fullName>
    </recommendedName>
</protein>